<dbReference type="EMBL" id="DVMH01000001">
    <property type="protein sequence ID" value="HIU09632.1"/>
    <property type="molecule type" value="Genomic_DNA"/>
</dbReference>
<evidence type="ECO:0000313" key="5">
    <source>
        <dbReference type="Proteomes" id="UP000824124"/>
    </source>
</evidence>
<proteinExistence type="predicted"/>
<evidence type="ECO:0000313" key="4">
    <source>
        <dbReference type="EMBL" id="HIU09632.1"/>
    </source>
</evidence>
<dbReference type="InterPro" id="IPR035647">
    <property type="entry name" value="EFG_III/V"/>
</dbReference>
<keyword evidence="1" id="KW-0547">Nucleotide-binding</keyword>
<dbReference type="AlphaFoldDB" id="A0A9D1KX25"/>
<dbReference type="InterPro" id="IPR035649">
    <property type="entry name" value="EFG_V"/>
</dbReference>
<dbReference type="Pfam" id="PF03764">
    <property type="entry name" value="EFG_IV"/>
    <property type="match status" value="1"/>
</dbReference>
<dbReference type="CDD" id="cd04170">
    <property type="entry name" value="EF-G_bact"/>
    <property type="match status" value="1"/>
</dbReference>
<dbReference type="InterPro" id="IPR053905">
    <property type="entry name" value="EF-G-like_DII"/>
</dbReference>
<comment type="caution">
    <text evidence="4">The sequence shown here is derived from an EMBL/GenBank/DDBJ whole genome shotgun (WGS) entry which is preliminary data.</text>
</comment>
<evidence type="ECO:0000256" key="2">
    <source>
        <dbReference type="ARBA" id="ARBA00023134"/>
    </source>
</evidence>
<dbReference type="GO" id="GO:0005525">
    <property type="term" value="F:GTP binding"/>
    <property type="evidence" value="ECO:0007669"/>
    <property type="project" value="UniProtKB-KW"/>
</dbReference>
<keyword evidence="4" id="KW-0648">Protein biosynthesis</keyword>
<sequence length="677" mass="73889">MKVYKPENIRNIAIASHQGTGKTSLTEAIAFQCGASKRLGKVTEGNTISDYSPEEVKKKVSVNTSLLACEWNDVKLNLLDVPGFLDFAGEVDAALPVCENVLMMVDASSGVGVGTELVAERAKALGKAAVIFINKMERENADFDRCVNQLAEKIPYAAVPVQLPIGAANTFTGVVNVLSRKAYQFTDGKTTEIPMPEDMAELVEDAHFKLMEYAADGDDDILMKYLEGEELTDDEIKLGLRGAIAKGLFAPVLCGSALNSMGIETLLGFCTSYLSSPEDCLPKEDAAKPLALLVFKSITDPFVGKLNLFKVCQGHLGAVTTLYNVNKDKEEKISGLATMLGKATVPVTELCWGDIGVFAKLANTGTNDVLCTKGEPQEILPIEFSQPTYTVAIQPKSKADEDKLGQALQKILEEDPTLQCVKDPVTKQTLLTGMGDTHLDITLERLVRKFNVLVDVVERVLPYKETIRGKATHIEGKHKKQSGGHGQYGHVFIDVEPCYDEEFVFEEKIFGGSVPKQYIPAVEKGMKEAVQEGVLAGYPVTNIKITLIDGSYHEVDSSEMAFKIASNLAFRKACEQAKPVLLEPIMNVEIRIPDEYTGDIMGDINGARRGRIMGMDKDGKMQVITARIPLAELSRYTIDLKSMTQGRGKFTMQPDGYEEAPAPIAERIIAAAKNKNK</sequence>
<evidence type="ECO:0000259" key="3">
    <source>
        <dbReference type="PROSITE" id="PS51722"/>
    </source>
</evidence>
<dbReference type="InterPro" id="IPR009022">
    <property type="entry name" value="EFG_III"/>
</dbReference>
<dbReference type="InterPro" id="IPR041095">
    <property type="entry name" value="EFG_II"/>
</dbReference>
<dbReference type="InterPro" id="IPR000795">
    <property type="entry name" value="T_Tr_GTP-bd_dom"/>
</dbReference>
<dbReference type="NCBIfam" id="NF009381">
    <property type="entry name" value="PRK12740.1-5"/>
    <property type="match status" value="1"/>
</dbReference>
<dbReference type="SMART" id="SM00838">
    <property type="entry name" value="EFG_C"/>
    <property type="match status" value="1"/>
</dbReference>
<keyword evidence="4" id="KW-0251">Elongation factor</keyword>
<gene>
    <name evidence="4" type="ORF">IAB00_00030</name>
</gene>
<reference evidence="4" key="2">
    <citation type="journal article" date="2021" name="PeerJ">
        <title>Extensive microbial diversity within the chicken gut microbiome revealed by metagenomics and culture.</title>
        <authorList>
            <person name="Gilroy R."/>
            <person name="Ravi A."/>
            <person name="Getino M."/>
            <person name="Pursley I."/>
            <person name="Horton D.L."/>
            <person name="Alikhan N.F."/>
            <person name="Baker D."/>
            <person name="Gharbi K."/>
            <person name="Hall N."/>
            <person name="Watson M."/>
            <person name="Adriaenssens E.M."/>
            <person name="Foster-Nyarko E."/>
            <person name="Jarju S."/>
            <person name="Secka A."/>
            <person name="Antonio M."/>
            <person name="Oren A."/>
            <person name="Chaudhuri R.R."/>
            <person name="La Ragione R."/>
            <person name="Hildebrand F."/>
            <person name="Pallen M.J."/>
        </authorList>
    </citation>
    <scope>NUCLEOTIDE SEQUENCE</scope>
    <source>
        <strain evidence="4">2830</strain>
    </source>
</reference>
<dbReference type="CDD" id="cd01434">
    <property type="entry name" value="EFG_mtEFG1_IV"/>
    <property type="match status" value="1"/>
</dbReference>
<dbReference type="SUPFAM" id="SSF54211">
    <property type="entry name" value="Ribosomal protein S5 domain 2-like"/>
    <property type="match status" value="1"/>
</dbReference>
<dbReference type="CDD" id="cd16262">
    <property type="entry name" value="EFG_III"/>
    <property type="match status" value="1"/>
</dbReference>
<dbReference type="Pfam" id="PF00679">
    <property type="entry name" value="EFG_C"/>
    <property type="match status" value="1"/>
</dbReference>
<dbReference type="PANTHER" id="PTHR43261">
    <property type="entry name" value="TRANSLATION ELONGATION FACTOR G-RELATED"/>
    <property type="match status" value="1"/>
</dbReference>
<dbReference type="PROSITE" id="PS51722">
    <property type="entry name" value="G_TR_2"/>
    <property type="match status" value="1"/>
</dbReference>
<dbReference type="InterPro" id="IPR005517">
    <property type="entry name" value="Transl_elong_EFG/EF2_IV"/>
</dbReference>
<organism evidence="4 5">
    <name type="scientific">Candidatus Avidehalobacter gallistercoris</name>
    <dbReference type="NCBI Taxonomy" id="2840694"/>
    <lineage>
        <taxon>Bacteria</taxon>
        <taxon>Bacillati</taxon>
        <taxon>Bacillota</taxon>
        <taxon>Clostridia</taxon>
        <taxon>Eubacteriales</taxon>
        <taxon>Peptococcaceae</taxon>
        <taxon>Peptococcaceae incertae sedis</taxon>
        <taxon>Candidatus Avidehalobacter</taxon>
    </lineage>
</organism>
<dbReference type="PANTHER" id="PTHR43261:SF6">
    <property type="entry name" value="ELONGATION FACTOR G-LIKE PROTEIN"/>
    <property type="match status" value="1"/>
</dbReference>
<dbReference type="NCBIfam" id="NF009379">
    <property type="entry name" value="PRK12740.1-3"/>
    <property type="match status" value="1"/>
</dbReference>
<feature type="domain" description="Tr-type G" evidence="3">
    <location>
        <begin position="7"/>
        <end position="278"/>
    </location>
</feature>
<dbReference type="InterPro" id="IPR014721">
    <property type="entry name" value="Ribsml_uS5_D2-typ_fold_subgr"/>
</dbReference>
<accession>A0A9D1KX25</accession>
<dbReference type="FunFam" id="3.30.70.240:FF:000001">
    <property type="entry name" value="Elongation factor G"/>
    <property type="match status" value="1"/>
</dbReference>
<dbReference type="Proteomes" id="UP000824124">
    <property type="component" value="Unassembled WGS sequence"/>
</dbReference>
<dbReference type="Pfam" id="PF00009">
    <property type="entry name" value="GTP_EFTU"/>
    <property type="match status" value="1"/>
</dbReference>
<dbReference type="SUPFAM" id="SSF52540">
    <property type="entry name" value="P-loop containing nucleoside triphosphate hydrolases"/>
    <property type="match status" value="1"/>
</dbReference>
<dbReference type="GO" id="GO:0003924">
    <property type="term" value="F:GTPase activity"/>
    <property type="evidence" value="ECO:0007669"/>
    <property type="project" value="InterPro"/>
</dbReference>
<dbReference type="InterPro" id="IPR027417">
    <property type="entry name" value="P-loop_NTPase"/>
</dbReference>
<dbReference type="Pfam" id="PF14492">
    <property type="entry name" value="EFG_III"/>
    <property type="match status" value="1"/>
</dbReference>
<protein>
    <submittedName>
        <fullName evidence="4">Elongation factor G</fullName>
    </submittedName>
</protein>
<keyword evidence="2" id="KW-0342">GTP-binding</keyword>
<dbReference type="GO" id="GO:0032790">
    <property type="term" value="P:ribosome disassembly"/>
    <property type="evidence" value="ECO:0007669"/>
    <property type="project" value="TreeGrafter"/>
</dbReference>
<dbReference type="InterPro" id="IPR009000">
    <property type="entry name" value="Transl_B-barrel_sf"/>
</dbReference>
<dbReference type="InterPro" id="IPR005225">
    <property type="entry name" value="Small_GTP-bd"/>
</dbReference>
<name>A0A9D1KX25_9FIRM</name>
<dbReference type="InterPro" id="IPR020568">
    <property type="entry name" value="Ribosomal_Su5_D2-typ_SF"/>
</dbReference>
<dbReference type="FunFam" id="3.30.230.10:FF:000003">
    <property type="entry name" value="Elongation factor G"/>
    <property type="match status" value="1"/>
</dbReference>
<dbReference type="GO" id="GO:0003746">
    <property type="term" value="F:translation elongation factor activity"/>
    <property type="evidence" value="ECO:0007669"/>
    <property type="project" value="UniProtKB-KW"/>
</dbReference>
<dbReference type="SUPFAM" id="SSF54980">
    <property type="entry name" value="EF-G C-terminal domain-like"/>
    <property type="match status" value="2"/>
</dbReference>
<evidence type="ECO:0000256" key="1">
    <source>
        <dbReference type="ARBA" id="ARBA00022741"/>
    </source>
</evidence>
<dbReference type="NCBIfam" id="TIGR00231">
    <property type="entry name" value="small_GTP"/>
    <property type="match status" value="1"/>
</dbReference>
<dbReference type="SMART" id="SM00889">
    <property type="entry name" value="EFG_IV"/>
    <property type="match status" value="1"/>
</dbReference>
<reference evidence="4" key="1">
    <citation type="submission" date="2020-10" db="EMBL/GenBank/DDBJ databases">
        <authorList>
            <person name="Gilroy R."/>
        </authorList>
    </citation>
    <scope>NUCLEOTIDE SEQUENCE</scope>
    <source>
        <strain evidence="4">2830</strain>
    </source>
</reference>
<dbReference type="Gene3D" id="3.30.70.240">
    <property type="match status" value="1"/>
</dbReference>
<dbReference type="Pfam" id="PF22042">
    <property type="entry name" value="EF-G_D2"/>
    <property type="match status" value="1"/>
</dbReference>
<dbReference type="CDD" id="cd03713">
    <property type="entry name" value="EFG_mtEFG_C"/>
    <property type="match status" value="1"/>
</dbReference>
<dbReference type="InterPro" id="IPR047872">
    <property type="entry name" value="EFG_IV"/>
</dbReference>
<dbReference type="Gene3D" id="3.30.70.870">
    <property type="entry name" value="Elongation Factor G (Translational Gtpase), domain 3"/>
    <property type="match status" value="1"/>
</dbReference>
<dbReference type="Gene3D" id="2.40.30.10">
    <property type="entry name" value="Translation factors"/>
    <property type="match status" value="1"/>
</dbReference>
<dbReference type="SUPFAM" id="SSF50447">
    <property type="entry name" value="Translation proteins"/>
    <property type="match status" value="1"/>
</dbReference>
<dbReference type="InterPro" id="IPR000640">
    <property type="entry name" value="EFG_V-like"/>
</dbReference>
<dbReference type="Gene3D" id="3.30.230.10">
    <property type="match status" value="1"/>
</dbReference>
<dbReference type="Gene3D" id="3.40.50.300">
    <property type="entry name" value="P-loop containing nucleotide triphosphate hydrolases"/>
    <property type="match status" value="1"/>
</dbReference>